<proteinExistence type="predicted"/>
<dbReference type="InterPro" id="IPR019108">
    <property type="entry name" value="Caa3_assmbl_CtaG-rel"/>
</dbReference>
<keyword evidence="3 6" id="KW-0812">Transmembrane</keyword>
<evidence type="ECO:0000256" key="1">
    <source>
        <dbReference type="ARBA" id="ARBA00004651"/>
    </source>
</evidence>
<feature type="transmembrane region" description="Helical" evidence="6">
    <location>
        <begin position="29"/>
        <end position="49"/>
    </location>
</feature>
<feature type="transmembrane region" description="Helical" evidence="6">
    <location>
        <begin position="138"/>
        <end position="158"/>
    </location>
</feature>
<evidence type="ECO:0000256" key="4">
    <source>
        <dbReference type="ARBA" id="ARBA00022989"/>
    </source>
</evidence>
<keyword evidence="4 6" id="KW-1133">Transmembrane helix</keyword>
<evidence type="ECO:0000256" key="5">
    <source>
        <dbReference type="ARBA" id="ARBA00023136"/>
    </source>
</evidence>
<sequence length="280" mass="30242">MRGLIALLLLWPGAALAHGGDTPGWQFDPLVLLPLLAFLALYLGGLLRLGGRARRLAAPAAAWLTGWLLLAGALLSPLHVLGELMFTAHMVEHELVMAVAAPLLVLGRPMAVALWAFPPAARRRIGRGARGLRRPWHFLTHPAIATFLHGAAIWAWHVPPVFDAVLGHPMLHRAQHLSFLLSALLFWWAMLRRARPLVAVADLFLTMLHTGLLGTLLVLAPRVLYGVQTAEAARFGLTPLEDQQLAGLVMWVPGGVIYAGAALALLGQALQRGGRRHALA</sequence>
<feature type="transmembrane region" description="Helical" evidence="6">
    <location>
        <begin position="170"/>
        <end position="191"/>
    </location>
</feature>
<dbReference type="Proteomes" id="UP001523392">
    <property type="component" value="Unassembled WGS sequence"/>
</dbReference>
<feature type="transmembrane region" description="Helical" evidence="6">
    <location>
        <begin position="203"/>
        <end position="225"/>
    </location>
</feature>
<dbReference type="RefSeq" id="WP_252951674.1">
    <property type="nucleotide sequence ID" value="NZ_JAFIRR010000015.1"/>
</dbReference>
<dbReference type="EMBL" id="JAFIRR010000015">
    <property type="protein sequence ID" value="MCO6415065.1"/>
    <property type="molecule type" value="Genomic_DNA"/>
</dbReference>
<keyword evidence="2" id="KW-1003">Cell membrane</keyword>
<keyword evidence="5 6" id="KW-0472">Membrane</keyword>
<reference evidence="7 8" key="1">
    <citation type="submission" date="2021-12" db="EMBL/GenBank/DDBJ databases">
        <title>Siccirubricoccus leaddurans sp. nov., a high concentration Zn2+ tolerance bacterium.</title>
        <authorList>
            <person name="Cao Y."/>
        </authorList>
    </citation>
    <scope>NUCLEOTIDE SEQUENCE [LARGE SCALE GENOMIC DNA]</scope>
    <source>
        <strain evidence="7 8">KC 17139</strain>
    </source>
</reference>
<feature type="transmembrane region" description="Helical" evidence="6">
    <location>
        <begin position="245"/>
        <end position="266"/>
    </location>
</feature>
<evidence type="ECO:0000256" key="2">
    <source>
        <dbReference type="ARBA" id="ARBA00022475"/>
    </source>
</evidence>
<feature type="transmembrane region" description="Helical" evidence="6">
    <location>
        <begin position="95"/>
        <end position="117"/>
    </location>
</feature>
<comment type="caution">
    <text evidence="7">The sequence shown here is derived from an EMBL/GenBank/DDBJ whole genome shotgun (WGS) entry which is preliminary data.</text>
</comment>
<evidence type="ECO:0000313" key="7">
    <source>
        <dbReference type="EMBL" id="MCO6415065.1"/>
    </source>
</evidence>
<protein>
    <submittedName>
        <fullName evidence="7">Cytochrome c oxidase assembly protein</fullName>
    </submittedName>
</protein>
<dbReference type="Pfam" id="PF09678">
    <property type="entry name" value="Caa3_CtaG"/>
    <property type="match status" value="1"/>
</dbReference>
<organism evidence="7 8">
    <name type="scientific">Siccirubricoccus soli</name>
    <dbReference type="NCBI Taxonomy" id="2899147"/>
    <lineage>
        <taxon>Bacteria</taxon>
        <taxon>Pseudomonadati</taxon>
        <taxon>Pseudomonadota</taxon>
        <taxon>Alphaproteobacteria</taxon>
        <taxon>Acetobacterales</taxon>
        <taxon>Roseomonadaceae</taxon>
        <taxon>Siccirubricoccus</taxon>
    </lineage>
</organism>
<evidence type="ECO:0000313" key="8">
    <source>
        <dbReference type="Proteomes" id="UP001523392"/>
    </source>
</evidence>
<keyword evidence="8" id="KW-1185">Reference proteome</keyword>
<name>A0ABT1D213_9PROT</name>
<evidence type="ECO:0000256" key="6">
    <source>
        <dbReference type="SAM" id="Phobius"/>
    </source>
</evidence>
<feature type="transmembrane region" description="Helical" evidence="6">
    <location>
        <begin position="56"/>
        <end position="75"/>
    </location>
</feature>
<accession>A0ABT1D213</accession>
<evidence type="ECO:0000256" key="3">
    <source>
        <dbReference type="ARBA" id="ARBA00022692"/>
    </source>
</evidence>
<comment type="subcellular location">
    <subcellularLocation>
        <location evidence="1">Cell membrane</location>
        <topology evidence="1">Multi-pass membrane protein</topology>
    </subcellularLocation>
</comment>
<gene>
    <name evidence="7" type="ORF">JYK14_02580</name>
</gene>